<dbReference type="STRING" id="1392250.A0A2I2GES1"/>
<dbReference type="GO" id="GO:0010436">
    <property type="term" value="F:carotenoid dioxygenase activity"/>
    <property type="evidence" value="ECO:0007669"/>
    <property type="project" value="TreeGrafter"/>
</dbReference>
<dbReference type="PANTHER" id="PTHR10543:SF89">
    <property type="entry name" value="CAROTENOID 9,10(9',10')-CLEAVAGE DIOXYGENASE 1"/>
    <property type="match status" value="1"/>
</dbReference>
<dbReference type="GO" id="GO:0046872">
    <property type="term" value="F:metal ion binding"/>
    <property type="evidence" value="ECO:0007669"/>
    <property type="project" value="UniProtKB-KW"/>
</dbReference>
<comment type="cofactor">
    <cofactor evidence="5">
        <name>Fe(2+)</name>
        <dbReference type="ChEBI" id="CHEBI:29033"/>
    </cofactor>
    <text evidence="5">Binds 1 Fe(2+) ion per subunit.</text>
</comment>
<dbReference type="InterPro" id="IPR004294">
    <property type="entry name" value="Carotenoid_Oase"/>
</dbReference>
<dbReference type="VEuPathDB" id="FungiDB:P170DRAFT_464288"/>
<keyword evidence="6" id="KW-0223">Dioxygenase</keyword>
<dbReference type="RefSeq" id="XP_024706688.1">
    <property type="nucleotide sequence ID" value="XM_024852233.1"/>
</dbReference>
<dbReference type="OrthoDB" id="1069523at2759"/>
<feature type="binding site" evidence="5">
    <location>
        <position position="278"/>
    </location>
    <ligand>
        <name>Fe cation</name>
        <dbReference type="ChEBI" id="CHEBI:24875"/>
        <note>catalytic</note>
    </ligand>
</feature>
<comment type="caution">
    <text evidence="6">The sequence shown here is derived from an EMBL/GenBank/DDBJ whole genome shotgun (WGS) entry which is preliminary data.</text>
</comment>
<sequence>MSTRSKRHPYLEGNYAPIRTTVSSVPCKSEGLIPDEFIAGQYVRNGSNPLADSNTHGDIHWFDGDGMLTGVFFEKIPGFGVKPQFSNQYVLTDVYSATRKNRSLYPVIPSMATLVNPSPSRVQILIGMVRAYIIVFASLLKIIARPIKRIGAANTNIVHHDGRVLATNEIGPPMRVLLPSLKTVGWFTGSRAEGEGQGKAADEGRREPYFGGKGIEGFYKEMTTAHPRVDRRTGELILFHSTFLPPFVQYSIVPAELSLSEARLNQPVPGLSSGKLMHDFGVSSNYTVIIDCPVSLDPFRLRNNESAVEYDANGRTRLGVFPRHAPNQVHWHETSPCIVMHTANTWDEESSEGPRIHLLLCRENSLAPLYTMGSLTPPESVCAEEPESRLYYYQISREIIHQWALSVIPFEFPNVPRHREMTAAQFIYGCSMSDGNFTSASTTGIKIDCLVKIDVKALIDRGIASPPPQVTGAVDTRSIQEVLKSTDPDDAVKVFKLPSGWYAQECSFVPRRQGHSEDEG</sequence>
<feature type="binding site" evidence="5">
    <location>
        <position position="341"/>
    </location>
    <ligand>
        <name>Fe cation</name>
        <dbReference type="ChEBI" id="CHEBI:24875"/>
        <note>catalytic</note>
    </ligand>
</feature>
<evidence type="ECO:0000256" key="1">
    <source>
        <dbReference type="ARBA" id="ARBA00006787"/>
    </source>
</evidence>
<gene>
    <name evidence="6" type="ORF">P170DRAFT_464288</name>
</gene>
<evidence type="ECO:0000256" key="4">
    <source>
        <dbReference type="ARBA" id="ARBA00023004"/>
    </source>
</evidence>
<dbReference type="EMBL" id="MSFO01000003">
    <property type="protein sequence ID" value="PLB51386.1"/>
    <property type="molecule type" value="Genomic_DNA"/>
</dbReference>
<keyword evidence="3" id="KW-0560">Oxidoreductase</keyword>
<evidence type="ECO:0000256" key="3">
    <source>
        <dbReference type="ARBA" id="ARBA00023002"/>
    </source>
</evidence>
<evidence type="ECO:0000256" key="5">
    <source>
        <dbReference type="PIRSR" id="PIRSR604294-1"/>
    </source>
</evidence>
<feature type="binding site" evidence="5">
    <location>
        <position position="226"/>
    </location>
    <ligand>
        <name>Fe cation</name>
        <dbReference type="ChEBI" id="CHEBI:24875"/>
        <note>catalytic</note>
    </ligand>
</feature>
<keyword evidence="7" id="KW-1185">Reference proteome</keyword>
<evidence type="ECO:0000313" key="6">
    <source>
        <dbReference type="EMBL" id="PLB51386.1"/>
    </source>
</evidence>
<reference evidence="6 7" key="1">
    <citation type="submission" date="2016-12" db="EMBL/GenBank/DDBJ databases">
        <title>The genomes of Aspergillus section Nigri reveals drivers in fungal speciation.</title>
        <authorList>
            <consortium name="DOE Joint Genome Institute"/>
            <person name="Vesth T.C."/>
            <person name="Nybo J."/>
            <person name="Theobald S."/>
            <person name="Brandl J."/>
            <person name="Frisvad J.C."/>
            <person name="Nielsen K.F."/>
            <person name="Lyhne E.K."/>
            <person name="Kogle M.E."/>
            <person name="Kuo A."/>
            <person name="Riley R."/>
            <person name="Clum A."/>
            <person name="Nolan M."/>
            <person name="Lipzen A."/>
            <person name="Salamov A."/>
            <person name="Henrissat B."/>
            <person name="Wiebenga A."/>
            <person name="De Vries R.P."/>
            <person name="Grigoriev I.V."/>
            <person name="Mortensen U.H."/>
            <person name="Andersen M.R."/>
            <person name="Baker S.E."/>
        </authorList>
    </citation>
    <scope>NUCLEOTIDE SEQUENCE [LARGE SCALE GENOMIC DNA]</scope>
    <source>
        <strain evidence="6 7">IBT 23096</strain>
    </source>
</reference>
<protein>
    <submittedName>
        <fullName evidence="6">9-cis-epoxycarotenoid dioxygenase</fullName>
    </submittedName>
</protein>
<accession>A0A2I2GES1</accession>
<evidence type="ECO:0000256" key="2">
    <source>
        <dbReference type="ARBA" id="ARBA00022723"/>
    </source>
</evidence>
<keyword evidence="2 5" id="KW-0479">Metal-binding</keyword>
<dbReference type="AlphaFoldDB" id="A0A2I2GES1"/>
<name>A0A2I2GES1_9EURO</name>
<comment type="similarity">
    <text evidence="1">Belongs to the carotenoid oxygenase family.</text>
</comment>
<dbReference type="GeneID" id="36559931"/>
<organism evidence="6 7">
    <name type="scientific">Aspergillus steynii IBT 23096</name>
    <dbReference type="NCBI Taxonomy" id="1392250"/>
    <lineage>
        <taxon>Eukaryota</taxon>
        <taxon>Fungi</taxon>
        <taxon>Dikarya</taxon>
        <taxon>Ascomycota</taxon>
        <taxon>Pezizomycotina</taxon>
        <taxon>Eurotiomycetes</taxon>
        <taxon>Eurotiomycetidae</taxon>
        <taxon>Eurotiales</taxon>
        <taxon>Aspergillaceae</taxon>
        <taxon>Aspergillus</taxon>
        <taxon>Aspergillus subgen. Circumdati</taxon>
    </lineage>
</organism>
<dbReference type="PANTHER" id="PTHR10543">
    <property type="entry name" value="BETA-CAROTENE DIOXYGENASE"/>
    <property type="match status" value="1"/>
</dbReference>
<dbReference type="Proteomes" id="UP000234275">
    <property type="component" value="Unassembled WGS sequence"/>
</dbReference>
<dbReference type="Pfam" id="PF03055">
    <property type="entry name" value="RPE65"/>
    <property type="match status" value="1"/>
</dbReference>
<proteinExistence type="inferred from homology"/>
<evidence type="ECO:0000313" key="7">
    <source>
        <dbReference type="Proteomes" id="UP000234275"/>
    </source>
</evidence>
<keyword evidence="4 5" id="KW-0408">Iron</keyword>
<dbReference type="GO" id="GO:0016121">
    <property type="term" value="P:carotene catabolic process"/>
    <property type="evidence" value="ECO:0007669"/>
    <property type="project" value="TreeGrafter"/>
</dbReference>